<gene>
    <name evidence="2" type="ORF">GCM10011516_21240</name>
</gene>
<dbReference type="InterPro" id="IPR006342">
    <property type="entry name" value="FkbM_mtfrase"/>
</dbReference>
<dbReference type="SUPFAM" id="SSF53335">
    <property type="entry name" value="S-adenosyl-L-methionine-dependent methyltransferases"/>
    <property type="match status" value="1"/>
</dbReference>
<dbReference type="InterPro" id="IPR029063">
    <property type="entry name" value="SAM-dependent_MTases_sf"/>
</dbReference>
<reference evidence="2" key="2">
    <citation type="submission" date="2020-09" db="EMBL/GenBank/DDBJ databases">
        <authorList>
            <person name="Sun Q."/>
            <person name="Zhou Y."/>
        </authorList>
    </citation>
    <scope>NUCLEOTIDE SEQUENCE</scope>
    <source>
        <strain evidence="2">CGMCC 1.15966</strain>
    </source>
</reference>
<proteinExistence type="predicted"/>
<comment type="caution">
    <text evidence="2">The sequence shown here is derived from an EMBL/GenBank/DDBJ whole genome shotgun (WGS) entry which is preliminary data.</text>
</comment>
<dbReference type="Proteomes" id="UP000614460">
    <property type="component" value="Unassembled WGS sequence"/>
</dbReference>
<dbReference type="PANTHER" id="PTHR32026:SF10">
    <property type="entry name" value="METHYLTRANSFERASE-LIKE PROTEIN 24-RELATED"/>
    <property type="match status" value="1"/>
</dbReference>
<organism evidence="2 3">
    <name type="scientific">Sphingobacterium cellulitidis</name>
    <dbReference type="NCBI Taxonomy" id="1768011"/>
    <lineage>
        <taxon>Bacteria</taxon>
        <taxon>Pseudomonadati</taxon>
        <taxon>Bacteroidota</taxon>
        <taxon>Sphingobacteriia</taxon>
        <taxon>Sphingobacteriales</taxon>
        <taxon>Sphingobacteriaceae</taxon>
        <taxon>Sphingobacterium</taxon>
    </lineage>
</organism>
<name>A0A8H9FZA1_9SPHI</name>
<keyword evidence="3" id="KW-1185">Reference proteome</keyword>
<dbReference type="EMBL" id="BMKM01000004">
    <property type="protein sequence ID" value="GGE23295.1"/>
    <property type="molecule type" value="Genomic_DNA"/>
</dbReference>
<evidence type="ECO:0000313" key="3">
    <source>
        <dbReference type="Proteomes" id="UP000614460"/>
    </source>
</evidence>
<evidence type="ECO:0000313" key="2">
    <source>
        <dbReference type="EMBL" id="GGE23295.1"/>
    </source>
</evidence>
<dbReference type="AlphaFoldDB" id="A0A8H9FZA1"/>
<evidence type="ECO:0000259" key="1">
    <source>
        <dbReference type="Pfam" id="PF05050"/>
    </source>
</evidence>
<dbReference type="NCBIfam" id="TIGR01444">
    <property type="entry name" value="fkbM_fam"/>
    <property type="match status" value="1"/>
</dbReference>
<dbReference type="PANTHER" id="PTHR32026">
    <property type="entry name" value="METHYLTRANSFERASE-LIKE PROTEIN 24"/>
    <property type="match status" value="1"/>
</dbReference>
<reference evidence="2" key="1">
    <citation type="journal article" date="2014" name="Int. J. Syst. Evol. Microbiol.">
        <title>Complete genome sequence of Corynebacterium casei LMG S-19264T (=DSM 44701T), isolated from a smear-ripened cheese.</title>
        <authorList>
            <consortium name="US DOE Joint Genome Institute (JGI-PGF)"/>
            <person name="Walter F."/>
            <person name="Albersmeier A."/>
            <person name="Kalinowski J."/>
            <person name="Ruckert C."/>
        </authorList>
    </citation>
    <scope>NUCLEOTIDE SEQUENCE</scope>
    <source>
        <strain evidence="2">CGMCC 1.15966</strain>
    </source>
</reference>
<dbReference type="Pfam" id="PF05050">
    <property type="entry name" value="Methyltransf_21"/>
    <property type="match status" value="1"/>
</dbReference>
<accession>A0A8H9FZA1</accession>
<protein>
    <recommendedName>
        <fullName evidence="1">Methyltransferase FkbM domain-containing protein</fullName>
    </recommendedName>
</protein>
<sequence>MERNDKLKRLEYWVKARIGKIAFIDVEEKRAKEWYGNGYGGFYVDPSLVPDNAIVYSFGIGEDISFDKAIIAKHGSKVFGFDPTPKSINYVRNNETPEQFYFHPYGLGEKTEMVTFHLPKNKDHVSGSVYDHSLVNEKDSVEVLLKDFNEIVKDLGHTHIDVLKMDIEGSEYVVMDGILNSGIPIKQILVETHERFFENGKERGKKFFKQLHDHGYRIFAISDTYQEISLVKSH</sequence>
<dbReference type="RefSeq" id="WP_094255058.1">
    <property type="nucleotide sequence ID" value="NZ_BMKM01000004.1"/>
</dbReference>
<dbReference type="Gene3D" id="3.40.50.150">
    <property type="entry name" value="Vaccinia Virus protein VP39"/>
    <property type="match status" value="1"/>
</dbReference>
<dbReference type="InterPro" id="IPR026913">
    <property type="entry name" value="METTL24"/>
</dbReference>
<feature type="domain" description="Methyltransferase FkbM" evidence="1">
    <location>
        <begin position="73"/>
        <end position="218"/>
    </location>
</feature>